<organism evidence="8 9">
    <name type="scientific">Kipferlia bialata</name>
    <dbReference type="NCBI Taxonomy" id="797122"/>
    <lineage>
        <taxon>Eukaryota</taxon>
        <taxon>Metamonada</taxon>
        <taxon>Carpediemonas-like organisms</taxon>
        <taxon>Kipferlia</taxon>
    </lineage>
</organism>
<keyword evidence="4" id="KW-0347">Helicase</keyword>
<dbReference type="PANTHER" id="PTHR47958">
    <property type="entry name" value="ATP-DEPENDENT RNA HELICASE DBP3"/>
    <property type="match status" value="1"/>
</dbReference>
<dbReference type="InterPro" id="IPR014001">
    <property type="entry name" value="Helicase_ATP-bd"/>
</dbReference>
<evidence type="ECO:0000313" key="8">
    <source>
        <dbReference type="EMBL" id="GIQ90611.1"/>
    </source>
</evidence>
<dbReference type="GO" id="GO:0016787">
    <property type="term" value="F:hydrolase activity"/>
    <property type="evidence" value="ECO:0007669"/>
    <property type="project" value="UniProtKB-KW"/>
</dbReference>
<accession>A0A9K3GQ99</accession>
<evidence type="ECO:0000313" key="9">
    <source>
        <dbReference type="Proteomes" id="UP000265618"/>
    </source>
</evidence>
<dbReference type="Gene3D" id="3.40.50.300">
    <property type="entry name" value="P-loop containing nucleotide triphosphate hydrolases"/>
    <property type="match status" value="2"/>
</dbReference>
<evidence type="ECO:0000259" key="6">
    <source>
        <dbReference type="PROSITE" id="PS51192"/>
    </source>
</evidence>
<keyword evidence="3" id="KW-0378">Hydrolase</keyword>
<protein>
    <recommendedName>
        <fullName evidence="1">RNA helicase</fullName>
        <ecNumber evidence="1">3.6.4.13</ecNumber>
    </recommendedName>
</protein>
<evidence type="ECO:0000256" key="5">
    <source>
        <dbReference type="ARBA" id="ARBA00022840"/>
    </source>
</evidence>
<dbReference type="InterPro" id="IPR000629">
    <property type="entry name" value="RNA-helicase_DEAD-box_CS"/>
</dbReference>
<dbReference type="InterPro" id="IPR011545">
    <property type="entry name" value="DEAD/DEAH_box_helicase_dom"/>
</dbReference>
<sequence>VCVPLRGIAQYTPLEISLAVNQMDLGRPEDCTSQIIVGTPGTIQKFFKNLDLRNVRVCVIDEADKMMERSMATQVKRILSACSRSARERPQVLLFSATFNQATKSNIAAWAPGANQLFVEKDTDIIPKGIRHFYIDCRARADGKETRLGTLSELYKLMSVGKSLVFVNTVDSCIGLADWVVGQGHATSAMHGKLDVADRDRTLDDYRRGRTTVLVATDMLSR</sequence>
<dbReference type="PROSITE" id="PS51192">
    <property type="entry name" value="HELICASE_ATP_BIND_1"/>
    <property type="match status" value="1"/>
</dbReference>
<comment type="caution">
    <text evidence="8">The sequence shown here is derived from an EMBL/GenBank/DDBJ whole genome shotgun (WGS) entry which is preliminary data.</text>
</comment>
<dbReference type="InterPro" id="IPR001650">
    <property type="entry name" value="Helicase_C-like"/>
</dbReference>
<evidence type="ECO:0000256" key="1">
    <source>
        <dbReference type="ARBA" id="ARBA00012552"/>
    </source>
</evidence>
<evidence type="ECO:0000256" key="2">
    <source>
        <dbReference type="ARBA" id="ARBA00022741"/>
    </source>
</evidence>
<dbReference type="GO" id="GO:0003724">
    <property type="term" value="F:RNA helicase activity"/>
    <property type="evidence" value="ECO:0007669"/>
    <property type="project" value="UniProtKB-EC"/>
</dbReference>
<feature type="non-terminal residue" evidence="8">
    <location>
        <position position="222"/>
    </location>
</feature>
<keyword evidence="9" id="KW-1185">Reference proteome</keyword>
<feature type="non-terminal residue" evidence="8">
    <location>
        <position position="1"/>
    </location>
</feature>
<evidence type="ECO:0000256" key="4">
    <source>
        <dbReference type="ARBA" id="ARBA00022806"/>
    </source>
</evidence>
<evidence type="ECO:0000256" key="3">
    <source>
        <dbReference type="ARBA" id="ARBA00022801"/>
    </source>
</evidence>
<dbReference type="OrthoDB" id="10265785at2759"/>
<dbReference type="InterPro" id="IPR027417">
    <property type="entry name" value="P-loop_NTPase"/>
</dbReference>
<dbReference type="SUPFAM" id="SSF52540">
    <property type="entry name" value="P-loop containing nucleoside triphosphate hydrolases"/>
    <property type="match status" value="1"/>
</dbReference>
<dbReference type="EC" id="3.6.4.13" evidence="1"/>
<evidence type="ECO:0000259" key="7">
    <source>
        <dbReference type="PROSITE" id="PS51194"/>
    </source>
</evidence>
<reference evidence="8 9" key="1">
    <citation type="journal article" date="2018" name="PLoS ONE">
        <title>The draft genome of Kipferlia bialata reveals reductive genome evolution in fornicate parasites.</title>
        <authorList>
            <person name="Tanifuji G."/>
            <person name="Takabayashi S."/>
            <person name="Kume K."/>
            <person name="Takagi M."/>
            <person name="Nakayama T."/>
            <person name="Kamikawa R."/>
            <person name="Inagaki Y."/>
            <person name="Hashimoto T."/>
        </authorList>
    </citation>
    <scope>NUCLEOTIDE SEQUENCE [LARGE SCALE GENOMIC DNA]</scope>
    <source>
        <strain evidence="8">NY0173</strain>
    </source>
</reference>
<dbReference type="EMBL" id="BDIP01006411">
    <property type="protein sequence ID" value="GIQ90611.1"/>
    <property type="molecule type" value="Genomic_DNA"/>
</dbReference>
<dbReference type="Proteomes" id="UP000265618">
    <property type="component" value="Unassembled WGS sequence"/>
</dbReference>
<proteinExistence type="predicted"/>
<keyword evidence="2" id="KW-0547">Nucleotide-binding</keyword>
<feature type="domain" description="Helicase C-terminal" evidence="7">
    <location>
        <begin position="150"/>
        <end position="222"/>
    </location>
</feature>
<gene>
    <name evidence="8" type="ORF">KIPB_013467</name>
</gene>
<dbReference type="Pfam" id="PF00271">
    <property type="entry name" value="Helicase_C"/>
    <property type="match status" value="1"/>
</dbReference>
<keyword evidence="5" id="KW-0067">ATP-binding</keyword>
<dbReference type="AlphaFoldDB" id="A0A9K3GQ99"/>
<dbReference type="PROSITE" id="PS51194">
    <property type="entry name" value="HELICASE_CTER"/>
    <property type="match status" value="1"/>
</dbReference>
<name>A0A9K3GQ99_9EUKA</name>
<feature type="domain" description="Helicase ATP-binding" evidence="6">
    <location>
        <begin position="1"/>
        <end position="117"/>
    </location>
</feature>
<dbReference type="GO" id="GO:0003676">
    <property type="term" value="F:nucleic acid binding"/>
    <property type="evidence" value="ECO:0007669"/>
    <property type="project" value="InterPro"/>
</dbReference>
<dbReference type="PROSITE" id="PS00039">
    <property type="entry name" value="DEAD_ATP_HELICASE"/>
    <property type="match status" value="1"/>
</dbReference>
<dbReference type="Pfam" id="PF00270">
    <property type="entry name" value="DEAD"/>
    <property type="match status" value="1"/>
</dbReference>
<dbReference type="GO" id="GO:0005524">
    <property type="term" value="F:ATP binding"/>
    <property type="evidence" value="ECO:0007669"/>
    <property type="project" value="UniProtKB-KW"/>
</dbReference>